<keyword evidence="1" id="KW-1133">Transmembrane helix</keyword>
<keyword evidence="1" id="KW-0472">Membrane</keyword>
<dbReference type="AlphaFoldDB" id="A0AAV9HSM3"/>
<keyword evidence="1" id="KW-0812">Transmembrane</keyword>
<dbReference type="Proteomes" id="UP001321749">
    <property type="component" value="Unassembled WGS sequence"/>
</dbReference>
<dbReference type="GO" id="GO:0016020">
    <property type="term" value="C:membrane"/>
    <property type="evidence" value="ECO:0007669"/>
    <property type="project" value="InterPro"/>
</dbReference>
<accession>A0AAV9HSM3</accession>
<proteinExistence type="predicted"/>
<evidence type="ECO:0000256" key="1">
    <source>
        <dbReference type="SAM" id="Phobius"/>
    </source>
</evidence>
<gene>
    <name evidence="2" type="ORF">QBC42DRAFT_266827</name>
</gene>
<evidence type="ECO:0000313" key="3">
    <source>
        <dbReference type="Proteomes" id="UP001321749"/>
    </source>
</evidence>
<feature type="transmembrane region" description="Helical" evidence="1">
    <location>
        <begin position="357"/>
        <end position="378"/>
    </location>
</feature>
<organism evidence="2 3">
    <name type="scientific">Cladorrhinum samala</name>
    <dbReference type="NCBI Taxonomy" id="585594"/>
    <lineage>
        <taxon>Eukaryota</taxon>
        <taxon>Fungi</taxon>
        <taxon>Dikarya</taxon>
        <taxon>Ascomycota</taxon>
        <taxon>Pezizomycotina</taxon>
        <taxon>Sordariomycetes</taxon>
        <taxon>Sordariomycetidae</taxon>
        <taxon>Sordariales</taxon>
        <taxon>Podosporaceae</taxon>
        <taxon>Cladorrhinum</taxon>
    </lineage>
</organism>
<dbReference type="GO" id="GO:0046873">
    <property type="term" value="F:metal ion transmembrane transporter activity"/>
    <property type="evidence" value="ECO:0007669"/>
    <property type="project" value="InterPro"/>
</dbReference>
<reference evidence="2" key="2">
    <citation type="submission" date="2023-06" db="EMBL/GenBank/DDBJ databases">
        <authorList>
            <consortium name="Lawrence Berkeley National Laboratory"/>
            <person name="Mondo S.J."/>
            <person name="Hensen N."/>
            <person name="Bonometti L."/>
            <person name="Westerberg I."/>
            <person name="Brannstrom I.O."/>
            <person name="Guillou S."/>
            <person name="Cros-Aarteil S."/>
            <person name="Calhoun S."/>
            <person name="Haridas S."/>
            <person name="Kuo A."/>
            <person name="Pangilinan J."/>
            <person name="Riley R."/>
            <person name="Labutti K."/>
            <person name="Andreopoulos B."/>
            <person name="Lipzen A."/>
            <person name="Chen C."/>
            <person name="Yanf M."/>
            <person name="Daum C."/>
            <person name="Ng V."/>
            <person name="Clum A."/>
            <person name="Steindorff A."/>
            <person name="Ohm R."/>
            <person name="Martin F."/>
            <person name="Silar P."/>
            <person name="Natvig D."/>
            <person name="Lalanne C."/>
            <person name="Gautier V."/>
            <person name="Ament-Velasquez S.L."/>
            <person name="Kruys A."/>
            <person name="Hutchinson M.I."/>
            <person name="Powell A.J."/>
            <person name="Barry K."/>
            <person name="Miller A.N."/>
            <person name="Grigoriev I.V."/>
            <person name="Debuchy R."/>
            <person name="Gladieux P."/>
            <person name="Thoren M.H."/>
            <person name="Johannesson H."/>
        </authorList>
    </citation>
    <scope>NUCLEOTIDE SEQUENCE</scope>
    <source>
        <strain evidence="2">PSN324</strain>
    </source>
</reference>
<sequence>MNARPQITILALPDEGDAQAEKIWAESQESFKPEMIAELPKRSYLFLSREDYKPADGRREKILEHFNVPRFVANETCFDINGFFGSRSTFDDTSRKKPLTSYTTWFRFLIKMIQKVDEDPHDQAQEYATKEKGYRWFETTVFTRWDSSGACQVLCVDAPPDCPAGVLKALGTQTSGLDFRDPFSMHSVLIDQLVAYSDISVWRIRDPVRTLEKTRMRMGAIFEEIHDISRHAIHSSEILEAGVDTLKELKHCQVAVHEKMSQILGKTYIQQAREYTQFQISLLKNLKLRADSNRERLKNEVNLAFNNITRQDNSVLKSIALLTMIFLPATFISALFSTTFFSYGDDSTGWQVSDKMWIYWATTIPATLFIIISWQVWLTYGDAIVKLFTPLQKWFKKAFTVFKKEKEKELEKNLPMPKS</sequence>
<feature type="transmembrane region" description="Helical" evidence="1">
    <location>
        <begin position="319"/>
        <end position="337"/>
    </location>
</feature>
<comment type="caution">
    <text evidence="2">The sequence shown here is derived from an EMBL/GenBank/DDBJ whole genome shotgun (WGS) entry which is preliminary data.</text>
</comment>
<evidence type="ECO:0000313" key="2">
    <source>
        <dbReference type="EMBL" id="KAK4462990.1"/>
    </source>
</evidence>
<keyword evidence="3" id="KW-1185">Reference proteome</keyword>
<reference evidence="2" key="1">
    <citation type="journal article" date="2023" name="Mol. Phylogenet. Evol.">
        <title>Genome-scale phylogeny and comparative genomics of the fungal order Sordariales.</title>
        <authorList>
            <person name="Hensen N."/>
            <person name="Bonometti L."/>
            <person name="Westerberg I."/>
            <person name="Brannstrom I.O."/>
            <person name="Guillou S."/>
            <person name="Cros-Aarteil S."/>
            <person name="Calhoun S."/>
            <person name="Haridas S."/>
            <person name="Kuo A."/>
            <person name="Mondo S."/>
            <person name="Pangilinan J."/>
            <person name="Riley R."/>
            <person name="LaButti K."/>
            <person name="Andreopoulos B."/>
            <person name="Lipzen A."/>
            <person name="Chen C."/>
            <person name="Yan M."/>
            <person name="Daum C."/>
            <person name="Ng V."/>
            <person name="Clum A."/>
            <person name="Steindorff A."/>
            <person name="Ohm R.A."/>
            <person name="Martin F."/>
            <person name="Silar P."/>
            <person name="Natvig D.O."/>
            <person name="Lalanne C."/>
            <person name="Gautier V."/>
            <person name="Ament-Velasquez S.L."/>
            <person name="Kruys A."/>
            <person name="Hutchinson M.I."/>
            <person name="Powell A.J."/>
            <person name="Barry K."/>
            <person name="Miller A.N."/>
            <person name="Grigoriev I.V."/>
            <person name="Debuchy R."/>
            <person name="Gladieux P."/>
            <person name="Hiltunen Thoren M."/>
            <person name="Johannesson H."/>
        </authorList>
    </citation>
    <scope>NUCLEOTIDE SEQUENCE</scope>
    <source>
        <strain evidence="2">PSN324</strain>
    </source>
</reference>
<dbReference type="InterPro" id="IPR002523">
    <property type="entry name" value="MgTranspt_CorA/ZnTranspt_ZntB"/>
</dbReference>
<dbReference type="Pfam" id="PF01544">
    <property type="entry name" value="CorA"/>
    <property type="match status" value="1"/>
</dbReference>
<name>A0AAV9HSM3_9PEZI</name>
<dbReference type="EMBL" id="MU864965">
    <property type="protein sequence ID" value="KAK4462990.1"/>
    <property type="molecule type" value="Genomic_DNA"/>
</dbReference>
<protein>
    <submittedName>
        <fullName evidence="2">Uncharacterized protein</fullName>
    </submittedName>
</protein>
<dbReference type="Gene3D" id="1.20.58.340">
    <property type="entry name" value="Magnesium transport protein CorA, transmembrane region"/>
    <property type="match status" value="1"/>
</dbReference>